<dbReference type="GO" id="GO:0003676">
    <property type="term" value="F:nucleic acid binding"/>
    <property type="evidence" value="ECO:0007669"/>
    <property type="project" value="InterPro"/>
</dbReference>
<evidence type="ECO:0000259" key="4">
    <source>
        <dbReference type="Pfam" id="PF05175"/>
    </source>
</evidence>
<dbReference type="InterPro" id="IPR050320">
    <property type="entry name" value="N5-glutamine_MTase"/>
</dbReference>
<accession>A0A0W0HRL8</accession>
<organism evidence="5 6">
    <name type="scientific">Pseudomonas viridiflava ICMP 13104</name>
    <dbReference type="NCBI Taxonomy" id="1198305"/>
    <lineage>
        <taxon>Bacteria</taxon>
        <taxon>Pseudomonadati</taxon>
        <taxon>Pseudomonadota</taxon>
        <taxon>Gammaproteobacteria</taxon>
        <taxon>Pseudomonadales</taxon>
        <taxon>Pseudomonadaceae</taxon>
        <taxon>Pseudomonas</taxon>
    </lineage>
</organism>
<dbReference type="CDD" id="cd02440">
    <property type="entry name" value="AdoMet_MTases"/>
    <property type="match status" value="1"/>
</dbReference>
<reference evidence="5 6" key="1">
    <citation type="submission" date="2015-09" db="EMBL/GenBank/DDBJ databases">
        <title>Genome sequence of ICMP 13104.</title>
        <authorList>
            <person name="Visnovsky S."/>
            <person name="Lu A."/>
            <person name="Panda P."/>
            <person name="Pitman A."/>
        </authorList>
    </citation>
    <scope>NUCLEOTIDE SEQUENCE [LARGE SCALE GENOMIC DNA]</scope>
    <source>
        <strain evidence="5 6">ICMP 13104</strain>
    </source>
</reference>
<dbReference type="Pfam" id="PF05175">
    <property type="entry name" value="MTS"/>
    <property type="match status" value="1"/>
</dbReference>
<dbReference type="PANTHER" id="PTHR18895:SF74">
    <property type="entry name" value="MTRF1L RELEASE FACTOR GLUTAMINE METHYLTRANSFERASE"/>
    <property type="match status" value="1"/>
</dbReference>
<dbReference type="GO" id="GO:0032259">
    <property type="term" value="P:methylation"/>
    <property type="evidence" value="ECO:0007669"/>
    <property type="project" value="UniProtKB-KW"/>
</dbReference>
<dbReference type="InterPro" id="IPR007848">
    <property type="entry name" value="Small_mtfrase_dom"/>
</dbReference>
<keyword evidence="1 5" id="KW-0489">Methyltransferase</keyword>
<keyword evidence="2 5" id="KW-0808">Transferase</keyword>
<evidence type="ECO:0000256" key="2">
    <source>
        <dbReference type="ARBA" id="ARBA00022679"/>
    </source>
</evidence>
<dbReference type="Gene3D" id="3.40.50.150">
    <property type="entry name" value="Vaccinia Virus protein VP39"/>
    <property type="match status" value="1"/>
</dbReference>
<gene>
    <name evidence="5" type="ORF">AO067_04545</name>
</gene>
<sequence length="314" mass="34487">MSLPLPDHNALITLAERLKTNDYRFITPTPLTHRHVNQRPENRVAASLRDIFGWSRLIPEFMLPVSEAQGLLEAGILERSDDGLKSRVRFSSLNDLLLVHSAFPTTDEDSVFFGPDTYRFAQSINRHLQDTAHPISRAVDIGCGTGAGGLLVAVARPEAQVYAVDINPKALHFAEINAAAAGLKNLQCCQSDILSGVTGSFDLIVANPPYMKDSKRRAYRHGGDALGADLSVRILRESLDRLTPGGSLVLYTGVAMVGEHDPFFDAVRGDIDHAALAWTYRELDPDVFGEELLEDGYEDVDRIAAVELIVTRRA</sequence>
<dbReference type="GO" id="GO:0036009">
    <property type="term" value="F:protein-glutamine N-methyltransferase activity"/>
    <property type="evidence" value="ECO:0007669"/>
    <property type="project" value="TreeGrafter"/>
</dbReference>
<dbReference type="SUPFAM" id="SSF53335">
    <property type="entry name" value="S-adenosyl-L-methionine-dependent methyltransferases"/>
    <property type="match status" value="1"/>
</dbReference>
<keyword evidence="3" id="KW-0949">S-adenosyl-L-methionine</keyword>
<evidence type="ECO:0000256" key="3">
    <source>
        <dbReference type="ARBA" id="ARBA00022691"/>
    </source>
</evidence>
<dbReference type="InterPro" id="IPR029063">
    <property type="entry name" value="SAM-dependent_MTases_sf"/>
</dbReference>
<dbReference type="PROSITE" id="PS00092">
    <property type="entry name" value="N6_MTASE"/>
    <property type="match status" value="1"/>
</dbReference>
<proteinExistence type="predicted"/>
<evidence type="ECO:0000313" key="6">
    <source>
        <dbReference type="Proteomes" id="UP000053048"/>
    </source>
</evidence>
<keyword evidence="6" id="KW-1185">Reference proteome</keyword>
<dbReference type="InterPro" id="IPR002052">
    <property type="entry name" value="DNA_methylase_N6_adenine_CS"/>
</dbReference>
<feature type="domain" description="Methyltransferase small" evidence="4">
    <location>
        <begin position="129"/>
        <end position="250"/>
    </location>
</feature>
<dbReference type="EMBL" id="LKEJ01000129">
    <property type="protein sequence ID" value="KTB63459.1"/>
    <property type="molecule type" value="Genomic_DNA"/>
</dbReference>
<dbReference type="Proteomes" id="UP000053048">
    <property type="component" value="Unassembled WGS sequence"/>
</dbReference>
<comment type="caution">
    <text evidence="5">The sequence shown here is derived from an EMBL/GenBank/DDBJ whole genome shotgun (WGS) entry which is preliminary data.</text>
</comment>
<dbReference type="PANTHER" id="PTHR18895">
    <property type="entry name" value="HEMK METHYLTRANSFERASE"/>
    <property type="match status" value="1"/>
</dbReference>
<name>A0A0W0HRL8_PSEVI</name>
<evidence type="ECO:0000256" key="1">
    <source>
        <dbReference type="ARBA" id="ARBA00022603"/>
    </source>
</evidence>
<protein>
    <submittedName>
        <fullName evidence="5">SAM-dependent methyltransferase</fullName>
    </submittedName>
</protein>
<evidence type="ECO:0000313" key="5">
    <source>
        <dbReference type="EMBL" id="KTB63459.1"/>
    </source>
</evidence>
<dbReference type="AlphaFoldDB" id="A0A0W0HRL8"/>